<keyword evidence="1" id="KW-0472">Membrane</keyword>
<gene>
    <name evidence="2" type="ORF">LQG66_28520</name>
</gene>
<keyword evidence="1" id="KW-0812">Transmembrane</keyword>
<feature type="transmembrane region" description="Helical" evidence="1">
    <location>
        <begin position="149"/>
        <end position="182"/>
    </location>
</feature>
<dbReference type="InterPro" id="IPR010331">
    <property type="entry name" value="ExoD"/>
</dbReference>
<keyword evidence="1" id="KW-1133">Transmembrane helix</keyword>
<accession>A0ABY3R8S9</accession>
<organism evidence="2 3">
    <name type="scientific">Bradyrhizobium ontarionense</name>
    <dbReference type="NCBI Taxonomy" id="2898149"/>
    <lineage>
        <taxon>Bacteria</taxon>
        <taxon>Pseudomonadati</taxon>
        <taxon>Pseudomonadota</taxon>
        <taxon>Alphaproteobacteria</taxon>
        <taxon>Hyphomicrobiales</taxon>
        <taxon>Nitrobacteraceae</taxon>
        <taxon>Bradyrhizobium</taxon>
    </lineage>
</organism>
<sequence>MIHSIAVGPDVEEERRPNLKLTLPADATAFVPASVLLQRLHDEAPKDHFTLGWLMSRMHKRSFGLIMLLLAVVAIAPGVSIVAGLLLMIPAFQMILGQDMPVFPRRIAARPLPTQHLAALVQRAVPTLKYLEKLIHPRWPTPFDATKRLVGAVVVLLNITLLFTPVPLSNVVPALVIALISLAYLEEDGLLLSIALLASVVVLAVELTAVWETILGAKWIFGLWYWLGHAQAPR</sequence>
<protein>
    <submittedName>
        <fullName evidence="2">Exopolysaccharide biosynthesis protein</fullName>
    </submittedName>
</protein>
<keyword evidence="3" id="KW-1185">Reference proteome</keyword>
<dbReference type="EMBL" id="CP088156">
    <property type="protein sequence ID" value="UFZ03153.1"/>
    <property type="molecule type" value="Genomic_DNA"/>
</dbReference>
<dbReference type="PANTHER" id="PTHR41795:SF1">
    <property type="entry name" value="EXOPOLYSACCHARIDE SYNTHESIS PROTEIN"/>
    <property type="match status" value="1"/>
</dbReference>
<proteinExistence type="predicted"/>
<feature type="transmembrane region" description="Helical" evidence="1">
    <location>
        <begin position="63"/>
        <end position="96"/>
    </location>
</feature>
<reference evidence="2" key="1">
    <citation type="journal article" date="2024" name="Antonie Van Leeuwenhoek">
        <title>Bradyrhizobium ontarionense sp. nov., a novel bacterial symbiont isolated from Aeschynomene indica (Indian jointvetch), harbours photosynthesis, nitrogen fixation and nitrous oxide (N2O) reductase genes.</title>
        <authorList>
            <person name="Bromfield E.S.P."/>
            <person name="Cloutier S."/>
        </authorList>
    </citation>
    <scope>NUCLEOTIDE SEQUENCE</scope>
    <source>
        <strain evidence="2">A19</strain>
    </source>
</reference>
<dbReference type="Pfam" id="PF06055">
    <property type="entry name" value="ExoD"/>
    <property type="match status" value="1"/>
</dbReference>
<feature type="transmembrane region" description="Helical" evidence="1">
    <location>
        <begin position="189"/>
        <end position="211"/>
    </location>
</feature>
<evidence type="ECO:0000313" key="2">
    <source>
        <dbReference type="EMBL" id="UFZ03153.1"/>
    </source>
</evidence>
<name>A0ABY3R8S9_9BRAD</name>
<evidence type="ECO:0000313" key="3">
    <source>
        <dbReference type="Proteomes" id="UP001431010"/>
    </source>
</evidence>
<evidence type="ECO:0000256" key="1">
    <source>
        <dbReference type="SAM" id="Phobius"/>
    </source>
</evidence>
<dbReference type="RefSeq" id="WP_231319177.1">
    <property type="nucleotide sequence ID" value="NZ_CP088156.1"/>
</dbReference>
<dbReference type="Proteomes" id="UP001431010">
    <property type="component" value="Chromosome"/>
</dbReference>
<dbReference type="PANTHER" id="PTHR41795">
    <property type="entry name" value="EXOPOLYSACCHARIDE SYNTHESIS PROTEIN"/>
    <property type="match status" value="1"/>
</dbReference>